<evidence type="ECO:0000313" key="2">
    <source>
        <dbReference type="Proteomes" id="UP000182466"/>
    </source>
</evidence>
<dbReference type="Pfam" id="PF12096">
    <property type="entry name" value="DUF3572"/>
    <property type="match status" value="1"/>
</dbReference>
<name>A0A1I6ZW08_9RHOB</name>
<dbReference type="InterPro" id="IPR021955">
    <property type="entry name" value="DUF3572"/>
</dbReference>
<dbReference type="EMBL" id="FPAW01000005">
    <property type="protein sequence ID" value="SFT66879.1"/>
    <property type="molecule type" value="Genomic_DNA"/>
</dbReference>
<dbReference type="Proteomes" id="UP000182466">
    <property type="component" value="Unassembled WGS sequence"/>
</dbReference>
<evidence type="ECO:0000313" key="1">
    <source>
        <dbReference type="EMBL" id="SFT66879.1"/>
    </source>
</evidence>
<organism evidence="1 2">
    <name type="scientific">Sedimentitalea nanhaiensis</name>
    <dbReference type="NCBI Taxonomy" id="999627"/>
    <lineage>
        <taxon>Bacteria</taxon>
        <taxon>Pseudomonadati</taxon>
        <taxon>Pseudomonadota</taxon>
        <taxon>Alphaproteobacteria</taxon>
        <taxon>Rhodobacterales</taxon>
        <taxon>Paracoccaceae</taxon>
        <taxon>Sedimentitalea</taxon>
    </lineage>
</organism>
<dbReference type="eggNOG" id="ENOG5032S6E">
    <property type="taxonomic scope" value="Bacteria"/>
</dbReference>
<evidence type="ECO:0008006" key="3">
    <source>
        <dbReference type="Google" id="ProtNLM"/>
    </source>
</evidence>
<gene>
    <name evidence="1" type="ORF">SAMN05216236_10517</name>
</gene>
<sequence length="146" mass="16036">MDMGRRGRWIAWIGVLVTVAVCGYPRLRQVGVSPAWFRLSGPQGPLQFKDLPMHLSTEHAETLALKALTWLVGQEDLLPVFLGSSGASERDVRDRAGDPEFLGSVLDFLLMDEAWVIAFCDTCAVPYAQPMQARAALPGGAQVHWT</sequence>
<keyword evidence="2" id="KW-1185">Reference proteome</keyword>
<protein>
    <recommendedName>
        <fullName evidence="3">DUF3572 domain-containing protein</fullName>
    </recommendedName>
</protein>
<reference evidence="1 2" key="1">
    <citation type="submission" date="2016-10" db="EMBL/GenBank/DDBJ databases">
        <authorList>
            <person name="de Groot N.N."/>
        </authorList>
    </citation>
    <scope>NUCLEOTIDE SEQUENCE [LARGE SCALE GENOMIC DNA]</scope>
    <source>
        <strain evidence="1 2">CGMCC 1.10959</strain>
    </source>
</reference>
<proteinExistence type="predicted"/>
<dbReference type="STRING" id="999627.SAMN05216236_10517"/>
<accession>A0A1I6ZW08</accession>
<dbReference type="AlphaFoldDB" id="A0A1I6ZW08"/>